<sequence>MVEFQGYTYFFADDDVHGRELWRSDGTAAGTTLFADLTPGDASSDTTFGAGPTEMVATRNRLYFLTGSIPYTLWYTDGTSPPRAASTSVPYFRSGLVADTDGVFIVNAASLYGMRDTESSLRELGGKSAFYNVGIQGAALDGVVYYANSTGGNDFELWRSDLTAAGTSRLSEIRAGSASSEPLLFMATSTHVYFVADDGYHGRELWVTDGTADGTRRLTDLATGTRDTAFGSFSIAGDRLYFTATRQGAQRTTLWRTTGSTPTAVGDLTNTATGIAQPFADRAVVSQNFELWAARPGDGGGLNLLSSTYNRSPVVTHRGHLYFRGWTDRYAGDRSSIYRSTGTAAGTVAVWTSSSYPQFLSPAGRNLMYFVTESGLGYRLRFYVPRPVTTKLRVRLNRTTYVVGTKPRVQATAVVSGVALGRVTFYDGRKKLRTVAVRDGRASVRLTARPSVGKHRIRGRLAPTSLTTAAQGSAVVTVKKAVRSR</sequence>
<dbReference type="EMBL" id="JACHWR010000001">
    <property type="protein sequence ID" value="MBB3042284.1"/>
    <property type="molecule type" value="Genomic_DNA"/>
</dbReference>
<gene>
    <name evidence="1" type="ORF">FHU40_002085</name>
</gene>
<comment type="caution">
    <text evidence="1">The sequence shown here is derived from an EMBL/GenBank/DDBJ whole genome shotgun (WGS) entry which is preliminary data.</text>
</comment>
<dbReference type="AlphaFoldDB" id="A0A7W4VVQ6"/>
<reference evidence="1 2" key="1">
    <citation type="submission" date="2020-08" db="EMBL/GenBank/DDBJ databases">
        <title>Sequencing the genomes of 1000 actinobacteria strains.</title>
        <authorList>
            <person name="Klenk H.-P."/>
        </authorList>
    </citation>
    <scope>NUCLEOTIDE SEQUENCE [LARGE SCALE GENOMIC DNA]</scope>
    <source>
        <strain evidence="1 2">DSM 105498</strain>
    </source>
</reference>
<keyword evidence="2" id="KW-1185">Reference proteome</keyword>
<dbReference type="Gene3D" id="2.60.40.10">
    <property type="entry name" value="Immunoglobulins"/>
    <property type="match status" value="1"/>
</dbReference>
<dbReference type="Proteomes" id="UP000589626">
    <property type="component" value="Unassembled WGS sequence"/>
</dbReference>
<accession>A0A7W4VVQ6</accession>
<name>A0A7W4VVQ6_9ACTN</name>
<dbReference type="InterPro" id="IPR013783">
    <property type="entry name" value="Ig-like_fold"/>
</dbReference>
<evidence type="ECO:0000313" key="2">
    <source>
        <dbReference type="Proteomes" id="UP000589626"/>
    </source>
</evidence>
<evidence type="ECO:0000313" key="1">
    <source>
        <dbReference type="EMBL" id="MBB3042284.1"/>
    </source>
</evidence>
<proteinExistence type="predicted"/>
<organism evidence="1 2">
    <name type="scientific">Nocardioides soli</name>
    <dbReference type="NCBI Taxonomy" id="1036020"/>
    <lineage>
        <taxon>Bacteria</taxon>
        <taxon>Bacillati</taxon>
        <taxon>Actinomycetota</taxon>
        <taxon>Actinomycetes</taxon>
        <taxon>Propionibacteriales</taxon>
        <taxon>Nocardioidaceae</taxon>
        <taxon>Nocardioides</taxon>
    </lineage>
</organism>
<dbReference type="GO" id="GO:0005975">
    <property type="term" value="P:carbohydrate metabolic process"/>
    <property type="evidence" value="ECO:0007669"/>
    <property type="project" value="UniProtKB-ARBA"/>
</dbReference>
<dbReference type="SUPFAM" id="SSF69304">
    <property type="entry name" value="Tricorn protease N-terminal domain"/>
    <property type="match status" value="1"/>
</dbReference>
<protein>
    <submittedName>
        <fullName evidence="1">ELWxxDGT repeat protein</fullName>
    </submittedName>
</protein>
<dbReference type="RefSeq" id="WP_183592090.1">
    <property type="nucleotide sequence ID" value="NZ_JACHWR010000001.1"/>
</dbReference>